<dbReference type="InterPro" id="IPR019051">
    <property type="entry name" value="Trp_biosyn_TM_oprn/chp"/>
</dbReference>
<dbReference type="Pfam" id="PF09534">
    <property type="entry name" value="Trp_oprn_chp"/>
    <property type="match status" value="1"/>
</dbReference>
<dbReference type="Proteomes" id="UP001501237">
    <property type="component" value="Unassembled WGS sequence"/>
</dbReference>
<reference evidence="4" key="1">
    <citation type="journal article" date="2019" name="Int. J. Syst. Evol. Microbiol.">
        <title>The Global Catalogue of Microorganisms (GCM) 10K type strain sequencing project: providing services to taxonomists for standard genome sequencing and annotation.</title>
        <authorList>
            <consortium name="The Broad Institute Genomics Platform"/>
            <consortium name="The Broad Institute Genome Sequencing Center for Infectious Disease"/>
            <person name="Wu L."/>
            <person name="Ma J."/>
        </authorList>
    </citation>
    <scope>NUCLEOTIDE SEQUENCE [LARGE SCALE GENOMIC DNA]</scope>
    <source>
        <strain evidence="4">JCM 9377</strain>
    </source>
</reference>
<organism evidence="3 4">
    <name type="scientific">Actinocorallia longicatena</name>
    <dbReference type="NCBI Taxonomy" id="111803"/>
    <lineage>
        <taxon>Bacteria</taxon>
        <taxon>Bacillati</taxon>
        <taxon>Actinomycetota</taxon>
        <taxon>Actinomycetes</taxon>
        <taxon>Streptosporangiales</taxon>
        <taxon>Thermomonosporaceae</taxon>
        <taxon>Actinocorallia</taxon>
    </lineage>
</organism>
<keyword evidence="4" id="KW-1185">Reference proteome</keyword>
<comment type="caution">
    <text evidence="3">The sequence shown here is derived from an EMBL/GenBank/DDBJ whole genome shotgun (WGS) entry which is preliminary data.</text>
</comment>
<dbReference type="RefSeq" id="WP_344836269.1">
    <property type="nucleotide sequence ID" value="NZ_BAAAUV010000025.1"/>
</dbReference>
<keyword evidence="2" id="KW-0472">Membrane</keyword>
<evidence type="ECO:0000313" key="3">
    <source>
        <dbReference type="EMBL" id="GAA3233744.1"/>
    </source>
</evidence>
<gene>
    <name evidence="3" type="ORF">GCM10010468_66450</name>
</gene>
<protein>
    <submittedName>
        <fullName evidence="3">TIGR02234 family membrane protein</fullName>
    </submittedName>
</protein>
<evidence type="ECO:0000313" key="4">
    <source>
        <dbReference type="Proteomes" id="UP001501237"/>
    </source>
</evidence>
<feature type="transmembrane region" description="Helical" evidence="2">
    <location>
        <begin position="77"/>
        <end position="97"/>
    </location>
</feature>
<name>A0ABP6QK14_9ACTN</name>
<evidence type="ECO:0000256" key="1">
    <source>
        <dbReference type="SAM" id="MobiDB-lite"/>
    </source>
</evidence>
<proteinExistence type="predicted"/>
<dbReference type="EMBL" id="BAAAUV010000025">
    <property type="protein sequence ID" value="GAA3233744.1"/>
    <property type="molecule type" value="Genomic_DNA"/>
</dbReference>
<feature type="transmembrane region" description="Helical" evidence="2">
    <location>
        <begin position="54"/>
        <end position="70"/>
    </location>
</feature>
<feature type="region of interest" description="Disordered" evidence="1">
    <location>
        <begin position="161"/>
        <end position="212"/>
    </location>
</feature>
<accession>A0ABP6QK14</accession>
<dbReference type="InterPro" id="IPR006311">
    <property type="entry name" value="TAT_signal"/>
</dbReference>
<dbReference type="PROSITE" id="PS51318">
    <property type="entry name" value="TAT"/>
    <property type="match status" value="1"/>
</dbReference>
<feature type="compositionally biased region" description="Low complexity" evidence="1">
    <location>
        <begin position="163"/>
        <end position="173"/>
    </location>
</feature>
<keyword evidence="2" id="KW-1133">Transmembrane helix</keyword>
<evidence type="ECO:0000256" key="2">
    <source>
        <dbReference type="SAM" id="Phobius"/>
    </source>
</evidence>
<feature type="transmembrane region" description="Helical" evidence="2">
    <location>
        <begin position="124"/>
        <end position="145"/>
    </location>
</feature>
<keyword evidence="2" id="KW-0812">Transmembrane</keyword>
<sequence length="212" mass="21189">MTPRRELTAVAATAAAGSLLAVYAAGRVWATAASGAVGTAAQKVEGSGLTPGRALGWAALAAVFAVFATRGRARIPVGALMVLLGAGIAGSAVLSHGRSDVLSAVRNSSVLLSAQPDLAISVNAWWSVSLVGGLLVAAAGLATVVRGRAWPGMSARYDRKPAEAAPAAADDPASLWKSLDRGEDPTSTGAGPHDPGTLPDGPQLRAAPGRER</sequence>